<dbReference type="EMBL" id="CAXITT010000657">
    <property type="protein sequence ID" value="CAL1544893.1"/>
    <property type="molecule type" value="Genomic_DNA"/>
</dbReference>
<protein>
    <submittedName>
        <fullName evidence="10">Uncharacterized protein</fullName>
    </submittedName>
</protein>
<feature type="transmembrane region" description="Helical" evidence="9">
    <location>
        <begin position="20"/>
        <end position="37"/>
    </location>
</feature>
<keyword evidence="5 9" id="KW-1133">Transmembrane helix</keyword>
<dbReference type="GO" id="GO:0016020">
    <property type="term" value="C:membrane"/>
    <property type="evidence" value="ECO:0007669"/>
    <property type="project" value="UniProtKB-SubCell"/>
</dbReference>
<organism evidence="10 11">
    <name type="scientific">Lymnaea stagnalis</name>
    <name type="common">Great pond snail</name>
    <name type="synonym">Helix stagnalis</name>
    <dbReference type="NCBI Taxonomy" id="6523"/>
    <lineage>
        <taxon>Eukaryota</taxon>
        <taxon>Metazoa</taxon>
        <taxon>Spiralia</taxon>
        <taxon>Lophotrochozoa</taxon>
        <taxon>Mollusca</taxon>
        <taxon>Gastropoda</taxon>
        <taxon>Heterobranchia</taxon>
        <taxon>Euthyneura</taxon>
        <taxon>Panpulmonata</taxon>
        <taxon>Hygrophila</taxon>
        <taxon>Lymnaeoidea</taxon>
        <taxon>Lymnaeidae</taxon>
        <taxon>Lymnaea</taxon>
    </lineage>
</organism>
<comment type="subcellular location">
    <subcellularLocation>
        <location evidence="1">Membrane</location>
        <topology evidence="1">Single-pass type II membrane protein</topology>
    </subcellularLocation>
</comment>
<dbReference type="PRINTS" id="PR02084">
    <property type="entry name" value="GOLM1CASC4"/>
</dbReference>
<dbReference type="InterPro" id="IPR026139">
    <property type="entry name" value="GOLM1/CASC4"/>
</dbReference>
<evidence type="ECO:0000313" key="10">
    <source>
        <dbReference type="EMBL" id="CAL1544893.1"/>
    </source>
</evidence>
<keyword evidence="3 9" id="KW-0812">Transmembrane</keyword>
<evidence type="ECO:0000256" key="4">
    <source>
        <dbReference type="ARBA" id="ARBA00022968"/>
    </source>
</evidence>
<sequence length="161" mass="18447">MTGSAATRSNMRSPGRTPPFILIGLLVLVGFLGYEYWSYHSENNELRNEIEKVRVESRDFDQKRSESEKNLELSREELGRAKVEREGIQKQLQEKEAELNNVKSEFTKKQTEAEGFQKTLANCDENLQARVAEVDKIKAENGELTKSLEAEKTKLHVCDLK</sequence>
<comment type="similarity">
    <text evidence="2">Belongs to the GOLM family.</text>
</comment>
<evidence type="ECO:0000256" key="5">
    <source>
        <dbReference type="ARBA" id="ARBA00022989"/>
    </source>
</evidence>
<dbReference type="Proteomes" id="UP001497497">
    <property type="component" value="Unassembled WGS sequence"/>
</dbReference>
<keyword evidence="11" id="KW-1185">Reference proteome</keyword>
<evidence type="ECO:0000256" key="1">
    <source>
        <dbReference type="ARBA" id="ARBA00004606"/>
    </source>
</evidence>
<evidence type="ECO:0000256" key="2">
    <source>
        <dbReference type="ARBA" id="ARBA00007474"/>
    </source>
</evidence>
<gene>
    <name evidence="10" type="ORF">GSLYS_00018376001</name>
</gene>
<name>A0AAV2IJD5_LYMST</name>
<accession>A0AAV2IJD5</accession>
<comment type="caution">
    <text evidence="10">The sequence shown here is derived from an EMBL/GenBank/DDBJ whole genome shotgun (WGS) entry which is preliminary data.</text>
</comment>
<evidence type="ECO:0000256" key="7">
    <source>
        <dbReference type="ARBA" id="ARBA00023136"/>
    </source>
</evidence>
<evidence type="ECO:0000256" key="8">
    <source>
        <dbReference type="SAM" id="Coils"/>
    </source>
</evidence>
<feature type="coiled-coil region" evidence="8">
    <location>
        <begin position="43"/>
        <end position="154"/>
    </location>
</feature>
<evidence type="ECO:0000256" key="3">
    <source>
        <dbReference type="ARBA" id="ARBA00022692"/>
    </source>
</evidence>
<dbReference type="AlphaFoldDB" id="A0AAV2IJD5"/>
<reference evidence="10 11" key="1">
    <citation type="submission" date="2024-04" db="EMBL/GenBank/DDBJ databases">
        <authorList>
            <consortium name="Genoscope - CEA"/>
            <person name="William W."/>
        </authorList>
    </citation>
    <scope>NUCLEOTIDE SEQUENCE [LARGE SCALE GENOMIC DNA]</scope>
</reference>
<proteinExistence type="inferred from homology"/>
<keyword evidence="4" id="KW-0735">Signal-anchor</keyword>
<keyword evidence="6 8" id="KW-0175">Coiled coil</keyword>
<dbReference type="Gene3D" id="1.10.287.1490">
    <property type="match status" value="1"/>
</dbReference>
<evidence type="ECO:0000256" key="6">
    <source>
        <dbReference type="ARBA" id="ARBA00023054"/>
    </source>
</evidence>
<evidence type="ECO:0000256" key="9">
    <source>
        <dbReference type="SAM" id="Phobius"/>
    </source>
</evidence>
<keyword evidence="7 9" id="KW-0472">Membrane</keyword>
<evidence type="ECO:0000313" key="11">
    <source>
        <dbReference type="Proteomes" id="UP001497497"/>
    </source>
</evidence>